<dbReference type="EnsemblMetazoa" id="BGLB033363-RA">
    <property type="protein sequence ID" value="BGLB033363-PA"/>
    <property type="gene ID" value="BGLB033363"/>
</dbReference>
<sequence>MAKRKDPPLPFFQRCCILKLLTFERVALLFSFFFVNLAAFAISAELACLILVPNTIFLMHAGLVCRLITLGIFFITPAILSMYSLEAFYVLSIHSIFYVAVFMKHFVENSAACPCEQGKKD</sequence>
<gene>
    <name evidence="2" type="primary">106051117</name>
</gene>
<feature type="transmembrane region" description="Helical" evidence="1">
    <location>
        <begin position="87"/>
        <end position="107"/>
    </location>
</feature>
<feature type="transmembrane region" description="Helical" evidence="1">
    <location>
        <begin position="27"/>
        <end position="52"/>
    </location>
</feature>
<protein>
    <submittedName>
        <fullName evidence="2">Uncharacterized protein</fullName>
    </submittedName>
</protein>
<organism evidence="2 3">
    <name type="scientific">Biomphalaria glabrata</name>
    <name type="common">Bloodfluke planorb</name>
    <name type="synonym">Freshwater snail</name>
    <dbReference type="NCBI Taxonomy" id="6526"/>
    <lineage>
        <taxon>Eukaryota</taxon>
        <taxon>Metazoa</taxon>
        <taxon>Spiralia</taxon>
        <taxon>Lophotrochozoa</taxon>
        <taxon>Mollusca</taxon>
        <taxon>Gastropoda</taxon>
        <taxon>Heterobranchia</taxon>
        <taxon>Euthyneura</taxon>
        <taxon>Panpulmonata</taxon>
        <taxon>Hygrophila</taxon>
        <taxon>Lymnaeoidea</taxon>
        <taxon>Planorbidae</taxon>
        <taxon>Biomphalaria</taxon>
    </lineage>
</organism>
<dbReference type="RefSeq" id="XP_013061699.2">
    <property type="nucleotide sequence ID" value="XM_013206245.2"/>
</dbReference>
<dbReference type="Proteomes" id="UP000076420">
    <property type="component" value="Unassembled WGS sequence"/>
</dbReference>
<keyword evidence="1" id="KW-1133">Transmembrane helix</keyword>
<evidence type="ECO:0000256" key="1">
    <source>
        <dbReference type="SAM" id="Phobius"/>
    </source>
</evidence>
<accession>A0A2C9LPI1</accession>
<dbReference type="KEGG" id="bgt:106051117"/>
<dbReference type="VEuPathDB" id="VectorBase:BGLB033363"/>
<dbReference type="OrthoDB" id="6151874at2759"/>
<reference evidence="2" key="1">
    <citation type="submission" date="2020-05" db="UniProtKB">
        <authorList>
            <consortium name="EnsemblMetazoa"/>
        </authorList>
    </citation>
    <scope>IDENTIFICATION</scope>
    <source>
        <strain evidence="2">BB02</strain>
    </source>
</reference>
<feature type="transmembrane region" description="Helical" evidence="1">
    <location>
        <begin position="58"/>
        <end position="80"/>
    </location>
</feature>
<evidence type="ECO:0000313" key="3">
    <source>
        <dbReference type="Proteomes" id="UP000076420"/>
    </source>
</evidence>
<keyword evidence="1" id="KW-0812">Transmembrane</keyword>
<name>A0A2C9LPI1_BIOGL</name>
<keyword evidence="1" id="KW-0472">Membrane</keyword>
<evidence type="ECO:0000313" key="2">
    <source>
        <dbReference type="EnsemblMetazoa" id="BGLB033363-PA"/>
    </source>
</evidence>
<dbReference type="VEuPathDB" id="VectorBase:BGLAX_049841"/>
<dbReference type="AlphaFoldDB" id="A0A2C9LPI1"/>
<proteinExistence type="predicted"/>